<evidence type="ECO:0000313" key="4">
    <source>
        <dbReference type="Proteomes" id="UP001153761"/>
    </source>
</evidence>
<dbReference type="PRINTS" id="PR00313">
    <property type="entry name" value="CABNDNGRPT"/>
</dbReference>
<dbReference type="SUPFAM" id="SSF51120">
    <property type="entry name" value="beta-Roll"/>
    <property type="match status" value="2"/>
</dbReference>
<proteinExistence type="predicted"/>
<dbReference type="InterPro" id="IPR011049">
    <property type="entry name" value="Serralysin-like_metalloprot_C"/>
</dbReference>
<comment type="subcellular location">
    <subcellularLocation>
        <location evidence="1">Secreted</location>
    </subcellularLocation>
</comment>
<dbReference type="PANTHER" id="PTHR38340:SF1">
    <property type="entry name" value="S-LAYER PROTEIN"/>
    <property type="match status" value="1"/>
</dbReference>
<evidence type="ECO:0000256" key="2">
    <source>
        <dbReference type="ARBA" id="ARBA00022525"/>
    </source>
</evidence>
<dbReference type="PANTHER" id="PTHR38340">
    <property type="entry name" value="S-LAYER PROTEIN"/>
    <property type="match status" value="1"/>
</dbReference>
<name>A0AAD1V5P1_PLAAG</name>
<gene>
    <name evidence="3" type="primary">ltxA</name>
    <name evidence="3" type="ORF">PANO66_01931</name>
</gene>
<dbReference type="GO" id="GO:0005576">
    <property type="term" value="C:extracellular region"/>
    <property type="evidence" value="ECO:0007669"/>
    <property type="project" value="UniProtKB-SubCell"/>
</dbReference>
<sequence>MANFIISKIDLDENGVFFGSGGNDTIKPESQYTSTFYTIMGLKGNDWIEDGNQDGILFGMEGNDTIQGQEGDDLIYGNEGNDSLSRSPGADTIYGGQGDDKIYDDAAFVDRFNVLLGNLGNDTIGGLGFLYGGQGNDVIDGGDYGDELSGDRGQDVLGGNGGNDLFVLHPTANINEIPKGTENADLITDFINGEDQIALVGISYQDLNIYEITPREINDIFGDRAVDNNFYGVVKFLAIGYQGELLGVTGRDRSNFELREDDFITI</sequence>
<dbReference type="InterPro" id="IPR018511">
    <property type="entry name" value="Hemolysin-typ_Ca-bd_CS"/>
</dbReference>
<dbReference type="Proteomes" id="UP001153761">
    <property type="component" value="Chromosome"/>
</dbReference>
<dbReference type="RefSeq" id="WP_235759153.1">
    <property type="nucleotide sequence ID" value="NZ_LR882963.1"/>
</dbReference>
<dbReference type="AlphaFoldDB" id="A0AAD1V5P1"/>
<dbReference type="GO" id="GO:0005509">
    <property type="term" value="F:calcium ion binding"/>
    <property type="evidence" value="ECO:0007669"/>
    <property type="project" value="InterPro"/>
</dbReference>
<evidence type="ECO:0000256" key="1">
    <source>
        <dbReference type="ARBA" id="ARBA00004613"/>
    </source>
</evidence>
<dbReference type="Pfam" id="PF00353">
    <property type="entry name" value="HemolysinCabind"/>
    <property type="match status" value="4"/>
</dbReference>
<dbReference type="Gene3D" id="2.150.10.10">
    <property type="entry name" value="Serralysin-like metalloprotease, C-terminal"/>
    <property type="match status" value="2"/>
</dbReference>
<dbReference type="InterPro" id="IPR050557">
    <property type="entry name" value="RTX_toxin/Mannuronan_C5-epim"/>
</dbReference>
<evidence type="ECO:0000313" key="3">
    <source>
        <dbReference type="EMBL" id="CAD5940255.1"/>
    </source>
</evidence>
<dbReference type="InterPro" id="IPR001343">
    <property type="entry name" value="Hemolysn_Ca-bd"/>
</dbReference>
<protein>
    <submittedName>
        <fullName evidence="3">Leukotoxin</fullName>
    </submittedName>
</protein>
<accession>A0AAD1V5P1</accession>
<dbReference type="EMBL" id="LR882963">
    <property type="protein sequence ID" value="CAD5940255.1"/>
    <property type="molecule type" value="Genomic_DNA"/>
</dbReference>
<dbReference type="PROSITE" id="PS00330">
    <property type="entry name" value="HEMOLYSIN_CALCIUM"/>
    <property type="match status" value="1"/>
</dbReference>
<reference evidence="3" key="1">
    <citation type="submission" date="2020-09" db="EMBL/GenBank/DDBJ databases">
        <authorList>
            <person name="Blom J."/>
        </authorList>
    </citation>
    <scope>NUCLEOTIDE SEQUENCE</scope>
    <source>
        <strain evidence="3">No.66</strain>
    </source>
</reference>
<organism evidence="3 4">
    <name type="scientific">Planktothrix agardhii</name>
    <name type="common">Oscillatoria agardhii</name>
    <dbReference type="NCBI Taxonomy" id="1160"/>
    <lineage>
        <taxon>Bacteria</taxon>
        <taxon>Bacillati</taxon>
        <taxon>Cyanobacteriota</taxon>
        <taxon>Cyanophyceae</taxon>
        <taxon>Oscillatoriophycideae</taxon>
        <taxon>Oscillatoriales</taxon>
        <taxon>Microcoleaceae</taxon>
        <taxon>Planktothrix</taxon>
    </lineage>
</organism>
<keyword evidence="2" id="KW-0964">Secreted</keyword>